<feature type="transmembrane region" description="Helical" evidence="1">
    <location>
        <begin position="95"/>
        <end position="114"/>
    </location>
</feature>
<sequence length="160" mass="18344">MTKAVTTKTYFIIWLITIVSFVLLTVSFSIFPDFFQKADIYNQIFGIVYLGNIFVGVATFVLGLVSMLFKNKVDTNITQNNQVLKSDKQNKPKTFLLIVSFFVFIISLLFLFISNTSSFTKDTTQFSRLLILAFFAFVFLIFFISFLVSFPNKLIINKTA</sequence>
<evidence type="ECO:0000313" key="3">
    <source>
        <dbReference type="Proteomes" id="UP000230184"/>
    </source>
</evidence>
<evidence type="ECO:0000256" key="1">
    <source>
        <dbReference type="SAM" id="Phobius"/>
    </source>
</evidence>
<accession>A0A2M6YUZ9</accession>
<feature type="transmembrane region" description="Helical" evidence="1">
    <location>
        <begin position="44"/>
        <end position="69"/>
    </location>
</feature>
<organism evidence="2 3">
    <name type="scientific">Candidatus Roizmanbacteria bacterium CG07_land_8_20_14_0_80_34_15</name>
    <dbReference type="NCBI Taxonomy" id="1974849"/>
    <lineage>
        <taxon>Bacteria</taxon>
        <taxon>Candidatus Roizmaniibacteriota</taxon>
    </lineage>
</organism>
<keyword evidence="1" id="KW-0472">Membrane</keyword>
<feature type="transmembrane region" description="Helical" evidence="1">
    <location>
        <begin position="126"/>
        <end position="148"/>
    </location>
</feature>
<feature type="transmembrane region" description="Helical" evidence="1">
    <location>
        <begin position="12"/>
        <end position="32"/>
    </location>
</feature>
<protein>
    <submittedName>
        <fullName evidence="2">Uncharacterized protein</fullName>
    </submittedName>
</protein>
<gene>
    <name evidence="2" type="ORF">COT02_01435</name>
</gene>
<dbReference type="Proteomes" id="UP000230184">
    <property type="component" value="Unassembled WGS sequence"/>
</dbReference>
<reference evidence="3" key="1">
    <citation type="submission" date="2017-09" db="EMBL/GenBank/DDBJ databases">
        <title>Depth-based differentiation of microbial function through sediment-hosted aquifers and enrichment of novel symbionts in the deep terrestrial subsurface.</title>
        <authorList>
            <person name="Probst A.J."/>
            <person name="Ladd B."/>
            <person name="Jarett J.K."/>
            <person name="Geller-Mcgrath D.E."/>
            <person name="Sieber C.M.K."/>
            <person name="Emerson J.B."/>
            <person name="Anantharaman K."/>
            <person name="Thomas B.C."/>
            <person name="Malmstrom R."/>
            <person name="Stieglmeier M."/>
            <person name="Klingl A."/>
            <person name="Woyke T."/>
            <person name="Ryan C.M."/>
            <person name="Banfield J.F."/>
        </authorList>
    </citation>
    <scope>NUCLEOTIDE SEQUENCE [LARGE SCALE GENOMIC DNA]</scope>
</reference>
<keyword evidence="1" id="KW-1133">Transmembrane helix</keyword>
<evidence type="ECO:0000313" key="2">
    <source>
        <dbReference type="EMBL" id="PIU37328.1"/>
    </source>
</evidence>
<dbReference type="EMBL" id="PEWY01000040">
    <property type="protein sequence ID" value="PIU37328.1"/>
    <property type="molecule type" value="Genomic_DNA"/>
</dbReference>
<proteinExistence type="predicted"/>
<dbReference type="AlphaFoldDB" id="A0A2M6YUZ9"/>
<comment type="caution">
    <text evidence="2">The sequence shown here is derived from an EMBL/GenBank/DDBJ whole genome shotgun (WGS) entry which is preliminary data.</text>
</comment>
<name>A0A2M6YUZ9_9BACT</name>
<keyword evidence="1" id="KW-0812">Transmembrane</keyword>